<evidence type="ECO:0000313" key="2">
    <source>
        <dbReference type="EMBL" id="KAF2651627.1"/>
    </source>
</evidence>
<organism evidence="2 3">
    <name type="scientific">Lophiostoma macrostomum CBS 122681</name>
    <dbReference type="NCBI Taxonomy" id="1314788"/>
    <lineage>
        <taxon>Eukaryota</taxon>
        <taxon>Fungi</taxon>
        <taxon>Dikarya</taxon>
        <taxon>Ascomycota</taxon>
        <taxon>Pezizomycotina</taxon>
        <taxon>Dothideomycetes</taxon>
        <taxon>Pleosporomycetidae</taxon>
        <taxon>Pleosporales</taxon>
        <taxon>Lophiostomataceae</taxon>
        <taxon>Lophiostoma</taxon>
    </lineage>
</organism>
<dbReference type="Proteomes" id="UP000799324">
    <property type="component" value="Unassembled WGS sequence"/>
</dbReference>
<accession>A0A6A6SX37</accession>
<dbReference type="AlphaFoldDB" id="A0A6A6SX37"/>
<evidence type="ECO:0000313" key="3">
    <source>
        <dbReference type="Proteomes" id="UP000799324"/>
    </source>
</evidence>
<reference evidence="2" key="1">
    <citation type="journal article" date="2020" name="Stud. Mycol.">
        <title>101 Dothideomycetes genomes: a test case for predicting lifestyles and emergence of pathogens.</title>
        <authorList>
            <person name="Haridas S."/>
            <person name="Albert R."/>
            <person name="Binder M."/>
            <person name="Bloem J."/>
            <person name="Labutti K."/>
            <person name="Salamov A."/>
            <person name="Andreopoulos B."/>
            <person name="Baker S."/>
            <person name="Barry K."/>
            <person name="Bills G."/>
            <person name="Bluhm B."/>
            <person name="Cannon C."/>
            <person name="Castanera R."/>
            <person name="Culley D."/>
            <person name="Daum C."/>
            <person name="Ezra D."/>
            <person name="Gonzalez J."/>
            <person name="Henrissat B."/>
            <person name="Kuo A."/>
            <person name="Liang C."/>
            <person name="Lipzen A."/>
            <person name="Lutzoni F."/>
            <person name="Magnuson J."/>
            <person name="Mondo S."/>
            <person name="Nolan M."/>
            <person name="Ohm R."/>
            <person name="Pangilinan J."/>
            <person name="Park H.-J."/>
            <person name="Ramirez L."/>
            <person name="Alfaro M."/>
            <person name="Sun H."/>
            <person name="Tritt A."/>
            <person name="Yoshinaga Y."/>
            <person name="Zwiers L.-H."/>
            <person name="Turgeon B."/>
            <person name="Goodwin S."/>
            <person name="Spatafora J."/>
            <person name="Crous P."/>
            <person name="Grigoriev I."/>
        </authorList>
    </citation>
    <scope>NUCLEOTIDE SEQUENCE</scope>
    <source>
        <strain evidence="2">CBS 122681</strain>
    </source>
</reference>
<sequence length="151" mass="17202">MCFIAHYPRHATLRSTPPVIIFPWRSMDPVLRTRPVIWICIHSTFESRSGTIRIDERYVYVRRRHQGSMAGDVGNDTKRSGAWAASQQSGMLLSKMVLTAYDPMRIWAGRRYRDAALLTRAPLQSNGTSDDASYHPQTYTLRTCGTQGTRP</sequence>
<protein>
    <submittedName>
        <fullName evidence="2">Uncharacterized protein</fullName>
    </submittedName>
</protein>
<name>A0A6A6SX37_9PLEO</name>
<feature type="region of interest" description="Disordered" evidence="1">
    <location>
        <begin position="126"/>
        <end position="151"/>
    </location>
</feature>
<gene>
    <name evidence="2" type="ORF">K491DRAFT_86405</name>
</gene>
<keyword evidence="3" id="KW-1185">Reference proteome</keyword>
<dbReference type="EMBL" id="MU004421">
    <property type="protein sequence ID" value="KAF2651627.1"/>
    <property type="molecule type" value="Genomic_DNA"/>
</dbReference>
<proteinExistence type="predicted"/>
<evidence type="ECO:0000256" key="1">
    <source>
        <dbReference type="SAM" id="MobiDB-lite"/>
    </source>
</evidence>